<dbReference type="KEGG" id="dcr:108213830"/>
<dbReference type="InterPro" id="IPR001283">
    <property type="entry name" value="CRISP-related"/>
</dbReference>
<dbReference type="PANTHER" id="PTHR10334">
    <property type="entry name" value="CYSTEINE-RICH SECRETORY PROTEIN-RELATED"/>
    <property type="match status" value="1"/>
</dbReference>
<dbReference type="EMBL" id="CP093345">
    <property type="protein sequence ID" value="WOG93153.1"/>
    <property type="molecule type" value="Genomic_DNA"/>
</dbReference>
<reference evidence="1" key="2">
    <citation type="submission" date="2022-03" db="EMBL/GenBank/DDBJ databases">
        <title>Draft title - Genomic analysis of global carrot germplasm unveils the trajectory of domestication and the origin of high carotenoid orange carrot.</title>
        <authorList>
            <person name="Iorizzo M."/>
            <person name="Ellison S."/>
            <person name="Senalik D."/>
            <person name="Macko-Podgorni A."/>
            <person name="Grzebelus D."/>
            <person name="Bostan H."/>
            <person name="Rolling W."/>
            <person name="Curaba J."/>
            <person name="Simon P."/>
        </authorList>
    </citation>
    <scope>NUCLEOTIDE SEQUENCE</scope>
    <source>
        <tissue evidence="1">Leaf</tissue>
    </source>
</reference>
<keyword evidence="2" id="KW-1185">Reference proteome</keyword>
<gene>
    <name evidence="1" type="ORF">DCAR_0312434</name>
</gene>
<evidence type="ECO:0000313" key="1">
    <source>
        <dbReference type="EMBL" id="WOG93153.1"/>
    </source>
</evidence>
<evidence type="ECO:0000313" key="2">
    <source>
        <dbReference type="Proteomes" id="UP000077755"/>
    </source>
</evidence>
<reference evidence="1" key="1">
    <citation type="journal article" date="2016" name="Nat. Genet.">
        <title>A high-quality carrot genome assembly provides new insights into carotenoid accumulation and asterid genome evolution.</title>
        <authorList>
            <person name="Iorizzo M."/>
            <person name="Ellison S."/>
            <person name="Senalik D."/>
            <person name="Zeng P."/>
            <person name="Satapoomin P."/>
            <person name="Huang J."/>
            <person name="Bowman M."/>
            <person name="Iovene M."/>
            <person name="Sanseverino W."/>
            <person name="Cavagnaro P."/>
            <person name="Yildiz M."/>
            <person name="Macko-Podgorni A."/>
            <person name="Moranska E."/>
            <person name="Grzebelus E."/>
            <person name="Grzebelus D."/>
            <person name="Ashrafi H."/>
            <person name="Zheng Z."/>
            <person name="Cheng S."/>
            <person name="Spooner D."/>
            <person name="Van Deynze A."/>
            <person name="Simon P."/>
        </authorList>
    </citation>
    <scope>NUCLEOTIDE SEQUENCE</scope>
    <source>
        <tissue evidence="1">Leaf</tissue>
    </source>
</reference>
<proteinExistence type="predicted"/>
<dbReference type="SUPFAM" id="SSF55797">
    <property type="entry name" value="PR-1-like"/>
    <property type="match status" value="1"/>
</dbReference>
<dbReference type="InterPro" id="IPR035940">
    <property type="entry name" value="CAP_sf"/>
</dbReference>
<dbReference type="InterPro" id="IPR014044">
    <property type="entry name" value="CAP_dom"/>
</dbReference>
<organism evidence="1 2">
    <name type="scientific">Daucus carota subsp. sativus</name>
    <name type="common">Carrot</name>
    <dbReference type="NCBI Taxonomy" id="79200"/>
    <lineage>
        <taxon>Eukaryota</taxon>
        <taxon>Viridiplantae</taxon>
        <taxon>Streptophyta</taxon>
        <taxon>Embryophyta</taxon>
        <taxon>Tracheophyta</taxon>
        <taxon>Spermatophyta</taxon>
        <taxon>Magnoliopsida</taxon>
        <taxon>eudicotyledons</taxon>
        <taxon>Gunneridae</taxon>
        <taxon>Pentapetalae</taxon>
        <taxon>asterids</taxon>
        <taxon>campanulids</taxon>
        <taxon>Apiales</taxon>
        <taxon>Apiaceae</taxon>
        <taxon>Apioideae</taxon>
        <taxon>Scandiceae</taxon>
        <taxon>Daucinae</taxon>
        <taxon>Daucus</taxon>
        <taxon>Daucus sect. Daucus</taxon>
    </lineage>
</organism>
<dbReference type="SMART" id="SM00198">
    <property type="entry name" value="SCP"/>
    <property type="match status" value="1"/>
</dbReference>
<dbReference type="Gene3D" id="3.40.33.10">
    <property type="entry name" value="CAP"/>
    <property type="match status" value="1"/>
</dbReference>
<sequence>MTKHLLVLAVAIFTLAAATTAAAAPVSPRKSTGDFLTAHNKVRAAAKVHPLSWSPNLALKASQIVQDQPNLKTCNFAKLPEPKYGINKWRSIGLLGCAPQAVVDRWMEEKANYNDETKSCFPNEECRSYLQVVARNTGFLGCGEAACNGTSGGCLAVCLYNPPARGTA</sequence>
<name>A0A166B0P6_DAUCS</name>
<accession>A0A166B0P6</accession>
<dbReference type="OMA" id="CFPNEEC"/>
<protein>
    <submittedName>
        <fullName evidence="1">Uncharacterized protein</fullName>
    </submittedName>
</protein>
<dbReference type="Proteomes" id="UP000077755">
    <property type="component" value="Chromosome 3"/>
</dbReference>
<dbReference type="Pfam" id="PF00188">
    <property type="entry name" value="CAP"/>
    <property type="match status" value="1"/>
</dbReference>
<dbReference type="Gramene" id="KZN02198">
    <property type="protein sequence ID" value="KZN02198"/>
    <property type="gene ID" value="DCAR_010952"/>
</dbReference>
<dbReference type="AlphaFoldDB" id="A0A166B0P6"/>